<dbReference type="OrthoDB" id="9806285at2"/>
<feature type="region of interest" description="Disordered" evidence="16">
    <location>
        <begin position="112"/>
        <end position="154"/>
    </location>
</feature>
<dbReference type="GO" id="GO:0016887">
    <property type="term" value="F:ATP hydrolysis activity"/>
    <property type="evidence" value="ECO:0007669"/>
    <property type="project" value="InterPro"/>
</dbReference>
<dbReference type="InterPro" id="IPR027417">
    <property type="entry name" value="P-loop_NTPase"/>
</dbReference>
<evidence type="ECO:0000256" key="11">
    <source>
        <dbReference type="ARBA" id="ARBA00023136"/>
    </source>
</evidence>
<keyword evidence="9" id="KW-0406">Ion transport</keyword>
<name>A0A6I0F0N0_9FIRM</name>
<evidence type="ECO:0000256" key="4">
    <source>
        <dbReference type="ARBA" id="ARBA00022475"/>
    </source>
</evidence>
<evidence type="ECO:0000256" key="6">
    <source>
        <dbReference type="ARBA" id="ARBA00022741"/>
    </source>
</evidence>
<dbReference type="CDD" id="cd03257">
    <property type="entry name" value="ABC_NikE_OppD_transporters"/>
    <property type="match status" value="1"/>
</dbReference>
<evidence type="ECO:0000256" key="10">
    <source>
        <dbReference type="ARBA" id="ARBA00023112"/>
    </source>
</evidence>
<dbReference type="InterPro" id="IPR003593">
    <property type="entry name" value="AAA+_ATPase"/>
</dbReference>
<comment type="subcellular location">
    <subcellularLocation>
        <location evidence="1">Cell membrane</location>
        <topology evidence="1">Peripheral membrane protein</topology>
    </subcellularLocation>
</comment>
<dbReference type="Gene3D" id="3.40.50.300">
    <property type="entry name" value="P-loop containing nucleotide triphosphate hydrolases"/>
    <property type="match status" value="1"/>
</dbReference>
<evidence type="ECO:0000313" key="19">
    <source>
        <dbReference type="Proteomes" id="UP000468766"/>
    </source>
</evidence>
<evidence type="ECO:0000256" key="7">
    <source>
        <dbReference type="ARBA" id="ARBA00022840"/>
    </source>
</evidence>
<evidence type="ECO:0000313" key="18">
    <source>
        <dbReference type="EMBL" id="KAB2953436.1"/>
    </source>
</evidence>
<dbReference type="NCBIfam" id="TIGR01727">
    <property type="entry name" value="oligo_HPY"/>
    <property type="match status" value="1"/>
</dbReference>
<comment type="subunit">
    <text evidence="12">The complex is composed of two ATP-binding proteins (NikD and NikE), two transmembrane proteins (NikB and NikC) and a solute-binding protein (NikA).</text>
</comment>
<dbReference type="InterPro" id="IPR017871">
    <property type="entry name" value="ABC_transporter-like_CS"/>
</dbReference>
<dbReference type="PROSITE" id="PS50893">
    <property type="entry name" value="ABC_TRANSPORTER_2"/>
    <property type="match status" value="1"/>
</dbReference>
<gene>
    <name evidence="18" type="ORF">F9B85_05880</name>
</gene>
<sequence length="346" mass="38130">MFLLEVNNLSLSFTQYQRGLKQKNIQVISDLSLSIQEGEILAVVGSSGSGKSLLAHAILGILPKNASLSGRLYYGGQELTAKRQKELRGKEIAFIPQSVNFLDPLMQIGQQVRTSSQVGSEKGIAKGKGGEKEKDRDRDREKGRVKDRAKDKGREKQRKIFDRYELDYDVENYYPFQISGGMARRVLVASAVVGGPKLIIADEPTPGLHHEVVKEALGHLRELADEGTAIMLITHDIATALEVADRIAVFYAGTIVEIAWASEFTDHGDKLRHPYTKALWMALPQNGFLPILGRQPSPSEPPPGCLFQPRCSLSSKSSSTNNSSCSQEAPVMRELRSGKVRCHFAT</sequence>
<feature type="domain" description="ABC transporter" evidence="17">
    <location>
        <begin position="4"/>
        <end position="277"/>
    </location>
</feature>
<evidence type="ECO:0000256" key="13">
    <source>
        <dbReference type="ARBA" id="ARBA00039098"/>
    </source>
</evidence>
<dbReference type="PROSITE" id="PS00211">
    <property type="entry name" value="ABC_TRANSPORTER_1"/>
    <property type="match status" value="1"/>
</dbReference>
<dbReference type="SUPFAM" id="SSF52540">
    <property type="entry name" value="P-loop containing nucleoside triphosphate hydrolases"/>
    <property type="match status" value="1"/>
</dbReference>
<keyword evidence="11" id="KW-0472">Membrane</keyword>
<keyword evidence="3" id="KW-0813">Transport</keyword>
<dbReference type="InterPro" id="IPR003439">
    <property type="entry name" value="ABC_transporter-like_ATP-bd"/>
</dbReference>
<evidence type="ECO:0000256" key="14">
    <source>
        <dbReference type="ARBA" id="ARBA00044143"/>
    </source>
</evidence>
<evidence type="ECO:0000256" key="15">
    <source>
        <dbReference type="ARBA" id="ARBA00048610"/>
    </source>
</evidence>
<dbReference type="EMBL" id="WBXO01000003">
    <property type="protein sequence ID" value="KAB2953436.1"/>
    <property type="molecule type" value="Genomic_DNA"/>
</dbReference>
<comment type="similarity">
    <text evidence="2">Belongs to the ABC transporter superfamily.</text>
</comment>
<keyword evidence="7 18" id="KW-0067">ATP-binding</keyword>
<organism evidence="18 19">
    <name type="scientific">Heliorestis acidaminivorans</name>
    <dbReference type="NCBI Taxonomy" id="553427"/>
    <lineage>
        <taxon>Bacteria</taxon>
        <taxon>Bacillati</taxon>
        <taxon>Bacillota</taxon>
        <taxon>Clostridia</taxon>
        <taxon>Eubacteriales</taxon>
        <taxon>Heliobacteriaceae</taxon>
        <taxon>Heliorestis</taxon>
    </lineage>
</organism>
<keyword evidence="6" id="KW-0547">Nucleotide-binding</keyword>
<reference evidence="18 19" key="1">
    <citation type="submission" date="2019-10" db="EMBL/GenBank/DDBJ databases">
        <title>Whole-genome sequence of the extremophile Heliorestis acidaminivorans DSM 24790.</title>
        <authorList>
            <person name="Kyndt J.A."/>
            <person name="Meyer T.E."/>
        </authorList>
    </citation>
    <scope>NUCLEOTIDE SEQUENCE [LARGE SCALE GENOMIC DNA]</scope>
    <source>
        <strain evidence="18 19">DSM 24790</strain>
    </source>
</reference>
<keyword evidence="5" id="KW-0533">Nickel</keyword>
<dbReference type="Pfam" id="PF08352">
    <property type="entry name" value="oligo_HPY"/>
    <property type="match status" value="1"/>
</dbReference>
<dbReference type="GO" id="GO:0005886">
    <property type="term" value="C:plasma membrane"/>
    <property type="evidence" value="ECO:0007669"/>
    <property type="project" value="UniProtKB-SubCell"/>
</dbReference>
<accession>A0A6I0F0N0</accession>
<dbReference type="GO" id="GO:0015413">
    <property type="term" value="F:ABC-type nickel transporter activity"/>
    <property type="evidence" value="ECO:0007669"/>
    <property type="project" value="UniProtKB-EC"/>
</dbReference>
<dbReference type="SMART" id="SM00382">
    <property type="entry name" value="AAA"/>
    <property type="match status" value="1"/>
</dbReference>
<dbReference type="InterPro" id="IPR013563">
    <property type="entry name" value="Oligopep_ABC_C"/>
</dbReference>
<protein>
    <recommendedName>
        <fullName evidence="14">Nickel import system ATP-binding protein NikD</fullName>
        <ecNumber evidence="13">7.2.2.11</ecNumber>
    </recommendedName>
</protein>
<feature type="compositionally biased region" description="Basic and acidic residues" evidence="16">
    <location>
        <begin position="128"/>
        <end position="154"/>
    </location>
</feature>
<evidence type="ECO:0000256" key="5">
    <source>
        <dbReference type="ARBA" id="ARBA00022596"/>
    </source>
</evidence>
<dbReference type="AlphaFoldDB" id="A0A6I0F0N0"/>
<evidence type="ECO:0000256" key="8">
    <source>
        <dbReference type="ARBA" id="ARBA00022967"/>
    </source>
</evidence>
<evidence type="ECO:0000256" key="9">
    <source>
        <dbReference type="ARBA" id="ARBA00023065"/>
    </source>
</evidence>
<evidence type="ECO:0000256" key="2">
    <source>
        <dbReference type="ARBA" id="ARBA00005417"/>
    </source>
</evidence>
<dbReference type="PANTHER" id="PTHR43297:SF13">
    <property type="entry name" value="NICKEL ABC TRANSPORTER, ATP-BINDING PROTEIN"/>
    <property type="match status" value="1"/>
</dbReference>
<dbReference type="GO" id="GO:0005524">
    <property type="term" value="F:ATP binding"/>
    <property type="evidence" value="ECO:0007669"/>
    <property type="project" value="UniProtKB-KW"/>
</dbReference>
<evidence type="ECO:0000259" key="17">
    <source>
        <dbReference type="PROSITE" id="PS50893"/>
    </source>
</evidence>
<comment type="caution">
    <text evidence="18">The sequence shown here is derived from an EMBL/GenBank/DDBJ whole genome shotgun (WGS) entry which is preliminary data.</text>
</comment>
<evidence type="ECO:0000256" key="16">
    <source>
        <dbReference type="SAM" id="MobiDB-lite"/>
    </source>
</evidence>
<evidence type="ECO:0000256" key="1">
    <source>
        <dbReference type="ARBA" id="ARBA00004202"/>
    </source>
</evidence>
<dbReference type="InterPro" id="IPR050388">
    <property type="entry name" value="ABC_Ni/Peptide_Import"/>
</dbReference>
<comment type="catalytic activity">
    <reaction evidence="15">
        <text>Ni(2+)(out) + ATP + H2O = Ni(2+)(in) + ADP + phosphate + H(+)</text>
        <dbReference type="Rhea" id="RHEA:15557"/>
        <dbReference type="ChEBI" id="CHEBI:15377"/>
        <dbReference type="ChEBI" id="CHEBI:15378"/>
        <dbReference type="ChEBI" id="CHEBI:30616"/>
        <dbReference type="ChEBI" id="CHEBI:43474"/>
        <dbReference type="ChEBI" id="CHEBI:49786"/>
        <dbReference type="ChEBI" id="CHEBI:456216"/>
        <dbReference type="EC" id="7.2.2.11"/>
    </reaction>
    <physiologicalReaction direction="left-to-right" evidence="15">
        <dbReference type="Rhea" id="RHEA:15558"/>
    </physiologicalReaction>
</comment>
<proteinExistence type="inferred from homology"/>
<dbReference type="GO" id="GO:0015833">
    <property type="term" value="P:peptide transport"/>
    <property type="evidence" value="ECO:0007669"/>
    <property type="project" value="InterPro"/>
</dbReference>
<keyword evidence="4" id="KW-1003">Cell membrane</keyword>
<keyword evidence="8" id="KW-1278">Translocase</keyword>
<dbReference type="EC" id="7.2.2.11" evidence="13"/>
<dbReference type="RefSeq" id="WP_151619521.1">
    <property type="nucleotide sequence ID" value="NZ_WBXO01000003.1"/>
</dbReference>
<keyword evidence="10" id="KW-0921">Nickel transport</keyword>
<evidence type="ECO:0000256" key="3">
    <source>
        <dbReference type="ARBA" id="ARBA00022448"/>
    </source>
</evidence>
<evidence type="ECO:0000256" key="12">
    <source>
        <dbReference type="ARBA" id="ARBA00038669"/>
    </source>
</evidence>
<dbReference type="PANTHER" id="PTHR43297">
    <property type="entry name" value="OLIGOPEPTIDE TRANSPORT ATP-BINDING PROTEIN APPD"/>
    <property type="match status" value="1"/>
</dbReference>
<dbReference type="Proteomes" id="UP000468766">
    <property type="component" value="Unassembled WGS sequence"/>
</dbReference>
<dbReference type="Pfam" id="PF00005">
    <property type="entry name" value="ABC_tran"/>
    <property type="match status" value="1"/>
</dbReference>
<keyword evidence="19" id="KW-1185">Reference proteome</keyword>